<dbReference type="AlphaFoldDB" id="A0A5N5QA49"/>
<sequence length="261" mass="29595">MPWEHDQQYIVVLRGRRFKLTWSQINFDGPNFFTACFLGEFREARTRTLELPRYPDLFPIIVDYLNGYTVLPLDMESSDLRNSSLAYPEEKGVKNLRAEAEFYQLDGLINACDNFLLNPSKKAEREIVVIGARFPQHSDVFDLGEISVLSSLSRSNLVTLGCTADRLKLTSLETFVTCMGRERFNKGIRETLTTPDSADREGYPGLRLVSAIEVYARDVMRRTGMGNSANKQQLLGWSAKSLSDQSLEILIAIEDFGKCTI</sequence>
<evidence type="ECO:0000313" key="2">
    <source>
        <dbReference type="Proteomes" id="UP000383932"/>
    </source>
</evidence>
<evidence type="ECO:0008006" key="3">
    <source>
        <dbReference type="Google" id="ProtNLM"/>
    </source>
</evidence>
<dbReference type="Proteomes" id="UP000383932">
    <property type="component" value="Unassembled WGS sequence"/>
</dbReference>
<organism evidence="1 2">
    <name type="scientific">Ceratobasidium theobromae</name>
    <dbReference type="NCBI Taxonomy" id="1582974"/>
    <lineage>
        <taxon>Eukaryota</taxon>
        <taxon>Fungi</taxon>
        <taxon>Dikarya</taxon>
        <taxon>Basidiomycota</taxon>
        <taxon>Agaricomycotina</taxon>
        <taxon>Agaricomycetes</taxon>
        <taxon>Cantharellales</taxon>
        <taxon>Ceratobasidiaceae</taxon>
        <taxon>Ceratobasidium</taxon>
    </lineage>
</organism>
<comment type="caution">
    <text evidence="1">The sequence shown here is derived from an EMBL/GenBank/DDBJ whole genome shotgun (WGS) entry which is preliminary data.</text>
</comment>
<protein>
    <recommendedName>
        <fullName evidence="3">BTB domain-containing protein</fullName>
    </recommendedName>
</protein>
<gene>
    <name evidence="1" type="ORF">CTheo_8241</name>
</gene>
<dbReference type="Gene3D" id="3.30.710.10">
    <property type="entry name" value="Potassium Channel Kv1.1, Chain A"/>
    <property type="match status" value="1"/>
</dbReference>
<dbReference type="OrthoDB" id="2370221at2759"/>
<keyword evidence="2" id="KW-1185">Reference proteome</keyword>
<accession>A0A5N5QA49</accession>
<dbReference type="SUPFAM" id="SSF54695">
    <property type="entry name" value="POZ domain"/>
    <property type="match status" value="1"/>
</dbReference>
<evidence type="ECO:0000313" key="1">
    <source>
        <dbReference type="EMBL" id="KAB5588318.1"/>
    </source>
</evidence>
<proteinExistence type="predicted"/>
<dbReference type="EMBL" id="SSOP01000489">
    <property type="protein sequence ID" value="KAB5588318.1"/>
    <property type="molecule type" value="Genomic_DNA"/>
</dbReference>
<name>A0A5N5QA49_9AGAM</name>
<reference evidence="1 2" key="1">
    <citation type="journal article" date="2019" name="Fungal Biol. Biotechnol.">
        <title>Draft genome sequence of fastidious pathogen Ceratobasidium theobromae, which causes vascular-streak dieback in Theobroma cacao.</title>
        <authorList>
            <person name="Ali S.S."/>
            <person name="Asman A."/>
            <person name="Shao J."/>
            <person name="Firmansyah A.P."/>
            <person name="Susilo A.W."/>
            <person name="Rosmana A."/>
            <person name="McMahon P."/>
            <person name="Junaid M."/>
            <person name="Guest D."/>
            <person name="Kheng T.Y."/>
            <person name="Meinhardt L.W."/>
            <person name="Bailey B.A."/>
        </authorList>
    </citation>
    <scope>NUCLEOTIDE SEQUENCE [LARGE SCALE GENOMIC DNA]</scope>
    <source>
        <strain evidence="1 2">CT2</strain>
    </source>
</reference>
<dbReference type="InterPro" id="IPR011333">
    <property type="entry name" value="SKP1/BTB/POZ_sf"/>
</dbReference>